<dbReference type="InterPro" id="IPR055013">
    <property type="entry name" value="CzcI"/>
</dbReference>
<proteinExistence type="predicted"/>
<accession>A0A482IYT3</accession>
<evidence type="ECO:0000313" key="2">
    <source>
        <dbReference type="Proteomes" id="UP000253772"/>
    </source>
</evidence>
<dbReference type="GO" id="GO:0046686">
    <property type="term" value="P:response to cadmium ion"/>
    <property type="evidence" value="ECO:0007669"/>
    <property type="project" value="InterPro"/>
</dbReference>
<dbReference type="OrthoDB" id="6717343at2"/>
<gene>
    <name evidence="1" type="ORF">DDF84_022795</name>
</gene>
<protein>
    <submittedName>
        <fullName evidence="1">Cobalt-zinc-cadmium resistance protein</fullName>
    </submittedName>
</protein>
<name>A0A482IYT3_9BURK</name>
<reference evidence="1 2" key="1">
    <citation type="submission" date="2019-03" db="EMBL/GenBank/DDBJ databases">
        <title>Comparative insights into the high quality Complete genome sequence of highly metal resistant Cupriavidus metallidurans strain BS1 isolated from a gold-copper mine.</title>
        <authorList>
            <person name="Mazhar H.S."/>
            <person name="Rensing C."/>
        </authorList>
    </citation>
    <scope>NUCLEOTIDE SEQUENCE [LARGE SCALE GENOMIC DNA]</scope>
    <source>
        <strain evidence="1 2">BS1</strain>
    </source>
</reference>
<dbReference type="AlphaFoldDB" id="A0A482IYT3"/>
<dbReference type="EMBL" id="CP037901">
    <property type="protein sequence ID" value="QBP12547.1"/>
    <property type="molecule type" value="Genomic_DNA"/>
</dbReference>
<organism evidence="1 2">
    <name type="scientific">Cupriavidus metallidurans</name>
    <dbReference type="NCBI Taxonomy" id="119219"/>
    <lineage>
        <taxon>Bacteria</taxon>
        <taxon>Pseudomonadati</taxon>
        <taxon>Pseudomonadota</taxon>
        <taxon>Betaproteobacteria</taxon>
        <taxon>Burkholderiales</taxon>
        <taxon>Burkholderiaceae</taxon>
        <taxon>Cupriavidus</taxon>
    </lineage>
</organism>
<dbReference type="NCBIfam" id="NF045614">
    <property type="entry name" value="efflu_CzcI_Cupr"/>
    <property type="match status" value="1"/>
</dbReference>
<evidence type="ECO:0000313" key="1">
    <source>
        <dbReference type="EMBL" id="QBP12547.1"/>
    </source>
</evidence>
<sequence length="115" mass="13050">MHRYLLILLALILPLQFSWAVGSRYCQHETGAESWHFGHHEHHHQATKATASLEKKLGLDTDCSYCHLASQPSAFGIQPANAESQHFAFPEDNFELLFTSLSLPAPDRPQWQRLA</sequence>
<dbReference type="RefSeq" id="WP_111733996.1">
    <property type="nucleotide sequence ID" value="NZ_CP037901.1"/>
</dbReference>
<dbReference type="Proteomes" id="UP000253772">
    <property type="component" value="Chromosome c2"/>
</dbReference>